<organism evidence="5">
    <name type="scientific">Candida tenuis (strain ATCC 10573 / BCRC 21748 / CBS 615 / JCM 9827 / NBRC 10315 / NRRL Y-1498 / VKM Y-70)</name>
    <name type="common">Yeast</name>
    <name type="synonym">Yamadazyma tenuis</name>
    <dbReference type="NCBI Taxonomy" id="590646"/>
    <lineage>
        <taxon>Eukaryota</taxon>
        <taxon>Fungi</taxon>
        <taxon>Dikarya</taxon>
        <taxon>Ascomycota</taxon>
        <taxon>Saccharomycotina</taxon>
        <taxon>Pichiomycetes</taxon>
        <taxon>Debaryomycetaceae</taxon>
        <taxon>Yamadazyma</taxon>
    </lineage>
</organism>
<feature type="transmembrane region" description="Helical" evidence="1">
    <location>
        <begin position="623"/>
        <end position="644"/>
    </location>
</feature>
<feature type="transmembrane region" description="Helical" evidence="1">
    <location>
        <begin position="376"/>
        <end position="396"/>
    </location>
</feature>
<keyword evidence="1" id="KW-1133">Transmembrane helix</keyword>
<feature type="transmembrane region" description="Helical" evidence="1">
    <location>
        <begin position="572"/>
        <end position="589"/>
    </location>
</feature>
<feature type="transmembrane region" description="Helical" evidence="1">
    <location>
        <begin position="417"/>
        <end position="438"/>
    </location>
</feature>
<accession>G3B6H4</accession>
<keyword evidence="5" id="KW-1185">Reference proteome</keyword>
<dbReference type="PANTHER" id="PTHR31145:SF6">
    <property type="entry name" value="INTEGRAL MEMBRANE PROTEIN (AFU_ORTHOLOGUE AFUA_7G01610)"/>
    <property type="match status" value="1"/>
</dbReference>
<evidence type="ECO:0000313" key="4">
    <source>
        <dbReference type="EMBL" id="EGV63467.1"/>
    </source>
</evidence>
<reference evidence="4 5" key="1">
    <citation type="journal article" date="2011" name="Proc. Natl. Acad. Sci. U.S.A.">
        <title>Comparative genomics of xylose-fermenting fungi for enhanced biofuel production.</title>
        <authorList>
            <person name="Wohlbach D.J."/>
            <person name="Kuo A."/>
            <person name="Sato T.K."/>
            <person name="Potts K.M."/>
            <person name="Salamov A.A."/>
            <person name="LaButti K.M."/>
            <person name="Sun H."/>
            <person name="Clum A."/>
            <person name="Pangilinan J.L."/>
            <person name="Lindquist E.A."/>
            <person name="Lucas S."/>
            <person name="Lapidus A."/>
            <person name="Jin M."/>
            <person name="Gunawan C."/>
            <person name="Balan V."/>
            <person name="Dale B.E."/>
            <person name="Jeffries T.W."/>
            <person name="Zinkel R."/>
            <person name="Barry K.W."/>
            <person name="Grigoriev I.V."/>
            <person name="Gasch A.P."/>
        </authorList>
    </citation>
    <scope>NUCLEOTIDE SEQUENCE [LARGE SCALE GENOMIC DNA]</scope>
    <source>
        <strain evidence="5">ATCC 10573 / BCRC 21748 / CBS 615 / JCM 9827 / NBRC 10315 / NRRL Y-1498 / VKM Y-70</strain>
    </source>
</reference>
<feature type="signal peptide" evidence="2">
    <location>
        <begin position="1"/>
        <end position="17"/>
    </location>
</feature>
<feature type="domain" description="TRP C-terminal" evidence="3">
    <location>
        <begin position="246"/>
        <end position="325"/>
    </location>
</feature>
<dbReference type="InterPro" id="IPR010308">
    <property type="entry name" value="TRP_C"/>
</dbReference>
<dbReference type="OrthoDB" id="5312224at2759"/>
<evidence type="ECO:0000259" key="3">
    <source>
        <dbReference type="Pfam" id="PF06011"/>
    </source>
</evidence>
<keyword evidence="2" id="KW-0732">Signal</keyword>
<keyword evidence="1" id="KW-0812">Transmembrane</keyword>
<dbReference type="PANTHER" id="PTHR31145">
    <property type="entry name" value="INTEGRAL MEMBRANE PROTEIN (AFU_ORTHOLOGUE AFUA_7G01610)"/>
    <property type="match status" value="1"/>
</dbReference>
<evidence type="ECO:0000256" key="2">
    <source>
        <dbReference type="SAM" id="SignalP"/>
    </source>
</evidence>
<evidence type="ECO:0000313" key="5">
    <source>
        <dbReference type="Proteomes" id="UP000000707"/>
    </source>
</evidence>
<sequence length="947" mass="108801">MNILILYFSLLVTTVCGALVRSTKCAAIDCDHFKLERPLVDVALDKNNKLLKFFINTQVIDHQNLFNTNPIIQDVNTTTNKYTTFHAIVWFKGKVIVDENLRFCDMVGVKNTTSYWESPRFNNKANQTLTFDFGDVDDEENVEPSPVHEIDDTSFANSNTSIQELFSNSTGQLVSCPLYVNDSIYMYYEVDIANSIGTIGSYAARFAVIDNDESNVVLSCMEMDITPATNRELKNGILYGALSLLLVTAGTNFLTVMFSSYQESRNPFLFTASTICNEKLLKQLDATVQRIILYLQFALFTAGLSINYPEFYPPLLALLKWNALLGFSLLDGNQFYGSTEQDNIYLTYNANGLSSLTYFGTYKTAGDNWCNFSLTLVVWISIQVVIQTMFFLARYLRDNQVKRVMQDRSLRDTFRRWFSFTIGTALNNFMALFAYPFLVLTLNLFFLSAQNRATYRPNVNTLSDQLFFRNASYDSLFTPNSFIEVVNTTTSKVEHRLEIVDNNFNYTHNWNMTDSRYFKTVQNSDGALGLAPLVMGSILFAAWALIALFFIFRYLLTFRGWGLAMSPRVTRLYTSVNTLLTWSFLYHHYNPSKNYYVIVDLVQIFIRSVFISLFQFSGTAQVACLIALETSSLVILFFVQPFYLHMTWTSTRWMIPAARLLVTILCVPYLQQLGYSENTRTYVAYTQLIIHAVIALAFVGQLVYCFSTTIYSIFQHRKLDNNNEAFQRVKRDGSADEFNQQFDYQPVHNLSRAIENDSKMLEDDDHSTESGDIIHNPEFYYRSTPSSLLKNHSTSFKHPITKSMSDVESFEQQQQFSISRRSKVDYTTREADRIYQKFFVDDDIDQDVKELWESRKQRESIAIPSDVPITGMASPKRQTLEMTQTKLSSIFKKKEPVKGFEVSRPRPLIVKRPETRQRKASTLSTDSRVDTLNSTYFDCSSRIPDNA</sequence>
<feature type="transmembrane region" description="Helical" evidence="1">
    <location>
        <begin position="650"/>
        <end position="670"/>
    </location>
</feature>
<dbReference type="EMBL" id="GL996524">
    <property type="protein sequence ID" value="EGV63467.1"/>
    <property type="molecule type" value="Genomic_DNA"/>
</dbReference>
<feature type="transmembrane region" description="Helical" evidence="1">
    <location>
        <begin position="527"/>
        <end position="552"/>
    </location>
</feature>
<dbReference type="HOGENOM" id="CLU_015499_0_0_1"/>
<feature type="transmembrane region" description="Helical" evidence="1">
    <location>
        <begin position="595"/>
        <end position="616"/>
    </location>
</feature>
<keyword evidence="1" id="KW-0472">Membrane</keyword>
<gene>
    <name evidence="4" type="ORF">CANTEDRAFT_123782</name>
</gene>
<feature type="transmembrane region" description="Helical" evidence="1">
    <location>
        <begin position="682"/>
        <end position="704"/>
    </location>
</feature>
<feature type="domain" description="TRP C-terminal" evidence="3">
    <location>
        <begin position="342"/>
        <end position="721"/>
    </location>
</feature>
<proteinExistence type="predicted"/>
<dbReference type="STRING" id="590646.G3B6H4"/>
<dbReference type="Proteomes" id="UP000000707">
    <property type="component" value="Unassembled WGS sequence"/>
</dbReference>
<feature type="transmembrane region" description="Helical" evidence="1">
    <location>
        <begin position="291"/>
        <end position="308"/>
    </location>
</feature>
<dbReference type="eggNOG" id="ENOG502S0RP">
    <property type="taxonomic scope" value="Eukaryota"/>
</dbReference>
<dbReference type="GO" id="GO:0016020">
    <property type="term" value="C:membrane"/>
    <property type="evidence" value="ECO:0007669"/>
    <property type="project" value="TreeGrafter"/>
</dbReference>
<protein>
    <recommendedName>
        <fullName evidence="3">TRP C-terminal domain-containing protein</fullName>
    </recommendedName>
</protein>
<dbReference type="GO" id="GO:0055085">
    <property type="term" value="P:transmembrane transport"/>
    <property type="evidence" value="ECO:0007669"/>
    <property type="project" value="TreeGrafter"/>
</dbReference>
<name>G3B6H4_CANTC</name>
<dbReference type="InterPro" id="IPR040241">
    <property type="entry name" value="TRP_Flc/Pkd2-like"/>
</dbReference>
<feature type="chain" id="PRO_5003442785" description="TRP C-terminal domain-containing protein" evidence="2">
    <location>
        <begin position="18"/>
        <end position="947"/>
    </location>
</feature>
<feature type="transmembrane region" description="Helical" evidence="1">
    <location>
        <begin position="237"/>
        <end position="258"/>
    </location>
</feature>
<evidence type="ECO:0000256" key="1">
    <source>
        <dbReference type="SAM" id="Phobius"/>
    </source>
</evidence>
<dbReference type="Pfam" id="PF06011">
    <property type="entry name" value="TRP"/>
    <property type="match status" value="2"/>
</dbReference>
<dbReference type="AlphaFoldDB" id="G3B6H4"/>